<evidence type="ECO:0000259" key="10">
    <source>
        <dbReference type="Pfam" id="PF09179"/>
    </source>
</evidence>
<accession>A0A8J3L9T1</accession>
<organism evidence="11 12">
    <name type="scientific">Catellatospora methionotrophica</name>
    <dbReference type="NCBI Taxonomy" id="121620"/>
    <lineage>
        <taxon>Bacteria</taxon>
        <taxon>Bacillati</taxon>
        <taxon>Actinomycetota</taxon>
        <taxon>Actinomycetes</taxon>
        <taxon>Micromonosporales</taxon>
        <taxon>Micromonosporaceae</taxon>
        <taxon>Catellatospora</taxon>
    </lineage>
</organism>
<feature type="compositionally biased region" description="Pro residues" evidence="8">
    <location>
        <begin position="24"/>
        <end position="37"/>
    </location>
</feature>
<dbReference type="SUPFAM" id="SSF52402">
    <property type="entry name" value="Adenine nucleotide alpha hydrolases-like"/>
    <property type="match status" value="1"/>
</dbReference>
<keyword evidence="2 7" id="KW-0436">Ligase</keyword>
<comment type="caution">
    <text evidence="11">The sequence shown here is derived from an EMBL/GenBank/DDBJ whole genome shotgun (WGS) entry which is preliminary data.</text>
</comment>
<comment type="subcellular location">
    <subcellularLocation>
        <location evidence="7">Cytoplasm</location>
    </subcellularLocation>
</comment>
<dbReference type="HAMAP" id="MF_01161">
    <property type="entry name" value="tRNA_Ile_lys_synt"/>
    <property type="match status" value="1"/>
</dbReference>
<evidence type="ECO:0000256" key="1">
    <source>
        <dbReference type="ARBA" id="ARBA00022490"/>
    </source>
</evidence>
<dbReference type="GO" id="GO:0006400">
    <property type="term" value="P:tRNA modification"/>
    <property type="evidence" value="ECO:0007669"/>
    <property type="project" value="UniProtKB-UniRule"/>
</dbReference>
<dbReference type="Gene3D" id="3.40.50.620">
    <property type="entry name" value="HUPs"/>
    <property type="match status" value="1"/>
</dbReference>
<evidence type="ECO:0000256" key="2">
    <source>
        <dbReference type="ARBA" id="ARBA00022598"/>
    </source>
</evidence>
<evidence type="ECO:0000313" key="11">
    <source>
        <dbReference type="EMBL" id="GIG14354.1"/>
    </source>
</evidence>
<keyword evidence="3 7" id="KW-0819">tRNA processing</keyword>
<dbReference type="PANTHER" id="PTHR43033:SF1">
    <property type="entry name" value="TRNA(ILE)-LYSIDINE SYNTHASE-RELATED"/>
    <property type="match status" value="1"/>
</dbReference>
<dbReference type="NCBIfam" id="TIGR02432">
    <property type="entry name" value="lysidine_TilS_N"/>
    <property type="match status" value="1"/>
</dbReference>
<evidence type="ECO:0000313" key="12">
    <source>
        <dbReference type="Proteomes" id="UP000660339"/>
    </source>
</evidence>
<keyword evidence="1 7" id="KW-0963">Cytoplasm</keyword>
<sequence>MRLDPSVAAIRTAIRHTLTALPTPASPPSPPPAPAPTPAATLKESRSQGGAEAASLKELRQEGGRPEVGRAGGEWGRRLVLVACSGGVDSLALAAGAAFVARREGWRAGLVTVDHQLQEGSAGRAEQVARWAREQGFEPVEVATVEVGGRGGPEAAAREARYAALAEAARRLGAATVLLGHTRDDQAETVLLALARGAGPRGLAGMPAHREHGGARFSRPLLDVPRSACRAACAAQNLVPWEDPHNTDPSYARSRVRADALPALVAALGEGVVANLARSAALLGADADLLDELAGDALRRCRTPAGLSVAELGGLPTALRTRVLHAWAAELGAPRAALTHRHVAALDALVTTWHGQGPTLLPGGKAVSRRSGELTGG</sequence>
<dbReference type="InterPro" id="IPR015262">
    <property type="entry name" value="tRNA_Ile_lys_synt_subst-bd"/>
</dbReference>
<evidence type="ECO:0000256" key="7">
    <source>
        <dbReference type="HAMAP-Rule" id="MF_01161"/>
    </source>
</evidence>
<protein>
    <recommendedName>
        <fullName evidence="7">tRNA(Ile)-lysidine synthase</fullName>
        <ecNumber evidence="7">6.3.4.19</ecNumber>
    </recommendedName>
    <alternativeName>
        <fullName evidence="7">tRNA(Ile)-2-lysyl-cytidine synthase</fullName>
    </alternativeName>
    <alternativeName>
        <fullName evidence="7">tRNA(Ile)-lysidine synthetase</fullName>
    </alternativeName>
</protein>
<evidence type="ECO:0000256" key="3">
    <source>
        <dbReference type="ARBA" id="ARBA00022694"/>
    </source>
</evidence>
<dbReference type="InterPro" id="IPR014729">
    <property type="entry name" value="Rossmann-like_a/b/a_fold"/>
</dbReference>
<proteinExistence type="inferred from homology"/>
<keyword evidence="12" id="KW-1185">Reference proteome</keyword>
<dbReference type="Proteomes" id="UP000660339">
    <property type="component" value="Unassembled WGS sequence"/>
</dbReference>
<evidence type="ECO:0000256" key="4">
    <source>
        <dbReference type="ARBA" id="ARBA00022741"/>
    </source>
</evidence>
<name>A0A8J3L9T1_9ACTN</name>
<dbReference type="EC" id="6.3.4.19" evidence="7"/>
<dbReference type="InterPro" id="IPR012795">
    <property type="entry name" value="tRNA_Ile_lys_synt_N"/>
</dbReference>
<comment type="domain">
    <text evidence="7">The N-terminal region contains the highly conserved SGGXDS motif, predicted to be a P-loop motif involved in ATP binding.</text>
</comment>
<reference evidence="11" key="1">
    <citation type="submission" date="2021-01" db="EMBL/GenBank/DDBJ databases">
        <title>Whole genome shotgun sequence of Catellatospora methionotrophica NBRC 14553.</title>
        <authorList>
            <person name="Komaki H."/>
            <person name="Tamura T."/>
        </authorList>
    </citation>
    <scope>NUCLEOTIDE SEQUENCE</scope>
    <source>
        <strain evidence="11">NBRC 14553</strain>
    </source>
</reference>
<dbReference type="GO" id="GO:0032267">
    <property type="term" value="F:tRNA(Ile)-lysidine synthase activity"/>
    <property type="evidence" value="ECO:0007669"/>
    <property type="project" value="UniProtKB-EC"/>
</dbReference>
<feature type="region of interest" description="Disordered" evidence="8">
    <location>
        <begin position="18"/>
        <end position="71"/>
    </location>
</feature>
<evidence type="ECO:0000256" key="6">
    <source>
        <dbReference type="ARBA" id="ARBA00048539"/>
    </source>
</evidence>
<dbReference type="Pfam" id="PF09179">
    <property type="entry name" value="TilS"/>
    <property type="match status" value="1"/>
</dbReference>
<keyword evidence="4 7" id="KW-0547">Nucleotide-binding</keyword>
<gene>
    <name evidence="7 11" type="primary">tilS</name>
    <name evidence="11" type="ORF">Cme02nite_26860</name>
</gene>
<evidence type="ECO:0000259" key="9">
    <source>
        <dbReference type="Pfam" id="PF01171"/>
    </source>
</evidence>
<dbReference type="SUPFAM" id="SSF82829">
    <property type="entry name" value="MesJ substrate recognition domain-like"/>
    <property type="match status" value="1"/>
</dbReference>
<keyword evidence="5 7" id="KW-0067">ATP-binding</keyword>
<dbReference type="GO" id="GO:0005524">
    <property type="term" value="F:ATP binding"/>
    <property type="evidence" value="ECO:0007669"/>
    <property type="project" value="UniProtKB-UniRule"/>
</dbReference>
<feature type="compositionally biased region" description="Basic and acidic residues" evidence="8">
    <location>
        <begin position="55"/>
        <end position="68"/>
    </location>
</feature>
<feature type="domain" description="tRNA(Ile)-lysidine/2-thiocytidine synthase N-terminal" evidence="9">
    <location>
        <begin position="80"/>
        <end position="258"/>
    </location>
</feature>
<dbReference type="Gene3D" id="1.20.59.20">
    <property type="match status" value="1"/>
</dbReference>
<dbReference type="EMBL" id="BONJ01000010">
    <property type="protein sequence ID" value="GIG14354.1"/>
    <property type="molecule type" value="Genomic_DNA"/>
</dbReference>
<feature type="binding site" evidence="7">
    <location>
        <begin position="85"/>
        <end position="90"/>
    </location>
    <ligand>
        <name>ATP</name>
        <dbReference type="ChEBI" id="CHEBI:30616"/>
    </ligand>
</feature>
<feature type="domain" description="tRNA(Ile)-lysidine synthase substrate-binding" evidence="10">
    <location>
        <begin position="307"/>
        <end position="374"/>
    </location>
</feature>
<dbReference type="Pfam" id="PF01171">
    <property type="entry name" value="ATP_bind_3"/>
    <property type="match status" value="1"/>
</dbReference>
<evidence type="ECO:0000256" key="5">
    <source>
        <dbReference type="ARBA" id="ARBA00022840"/>
    </source>
</evidence>
<dbReference type="AlphaFoldDB" id="A0A8J3L9T1"/>
<evidence type="ECO:0000256" key="8">
    <source>
        <dbReference type="SAM" id="MobiDB-lite"/>
    </source>
</evidence>
<comment type="function">
    <text evidence="7">Ligates lysine onto the cytidine present at position 34 of the AUA codon-specific tRNA(Ile) that contains the anticodon CAU, in an ATP-dependent manner. Cytidine is converted to lysidine, thus changing the amino acid specificity of the tRNA from methionine to isoleucine.</text>
</comment>
<comment type="similarity">
    <text evidence="7">Belongs to the tRNA(Ile)-lysidine synthase family.</text>
</comment>
<dbReference type="CDD" id="cd01992">
    <property type="entry name" value="TilS_N"/>
    <property type="match status" value="1"/>
</dbReference>
<dbReference type="PANTHER" id="PTHR43033">
    <property type="entry name" value="TRNA(ILE)-LYSIDINE SYNTHASE-RELATED"/>
    <property type="match status" value="1"/>
</dbReference>
<comment type="catalytic activity">
    <reaction evidence="6 7">
        <text>cytidine(34) in tRNA(Ile2) + L-lysine + ATP = lysidine(34) in tRNA(Ile2) + AMP + diphosphate + H(+)</text>
        <dbReference type="Rhea" id="RHEA:43744"/>
        <dbReference type="Rhea" id="RHEA-COMP:10625"/>
        <dbReference type="Rhea" id="RHEA-COMP:10670"/>
        <dbReference type="ChEBI" id="CHEBI:15378"/>
        <dbReference type="ChEBI" id="CHEBI:30616"/>
        <dbReference type="ChEBI" id="CHEBI:32551"/>
        <dbReference type="ChEBI" id="CHEBI:33019"/>
        <dbReference type="ChEBI" id="CHEBI:82748"/>
        <dbReference type="ChEBI" id="CHEBI:83665"/>
        <dbReference type="ChEBI" id="CHEBI:456215"/>
        <dbReference type="EC" id="6.3.4.19"/>
    </reaction>
</comment>
<dbReference type="GO" id="GO:0005737">
    <property type="term" value="C:cytoplasm"/>
    <property type="evidence" value="ECO:0007669"/>
    <property type="project" value="UniProtKB-SubCell"/>
</dbReference>
<dbReference type="InterPro" id="IPR012094">
    <property type="entry name" value="tRNA_Ile_lys_synt"/>
</dbReference>
<dbReference type="InterPro" id="IPR011063">
    <property type="entry name" value="TilS/TtcA_N"/>
</dbReference>